<name>A0A1Q2KV15_9BACL</name>
<gene>
    <name evidence="3" type="ORF">B0X71_02095</name>
</gene>
<dbReference type="SUPFAM" id="SSF53697">
    <property type="entry name" value="SIS domain"/>
    <property type="match status" value="1"/>
</dbReference>
<dbReference type="GO" id="GO:1901135">
    <property type="term" value="P:carbohydrate derivative metabolic process"/>
    <property type="evidence" value="ECO:0007669"/>
    <property type="project" value="InterPro"/>
</dbReference>
<dbReference type="InterPro" id="IPR046348">
    <property type="entry name" value="SIS_dom_sf"/>
</dbReference>
<comment type="similarity">
    <text evidence="1">Belongs to the SIS family. PHI subfamily.</text>
</comment>
<dbReference type="PANTHER" id="PTHR43443:SF1">
    <property type="entry name" value="3-HEXULOSE-6-PHOSPHATE ISOMERASE"/>
    <property type="match status" value="1"/>
</dbReference>
<dbReference type="Pfam" id="PF01380">
    <property type="entry name" value="SIS"/>
    <property type="match status" value="1"/>
</dbReference>
<organism evidence="3 4">
    <name type="scientific">Planococcus lenghuensis</name>
    <dbReference type="NCBI Taxonomy" id="2213202"/>
    <lineage>
        <taxon>Bacteria</taxon>
        <taxon>Bacillati</taxon>
        <taxon>Bacillota</taxon>
        <taxon>Bacilli</taxon>
        <taxon>Bacillales</taxon>
        <taxon>Caryophanaceae</taxon>
        <taxon>Planococcus</taxon>
    </lineage>
</organism>
<keyword evidence="3" id="KW-0413">Isomerase</keyword>
<dbReference type="InterPro" id="IPR001347">
    <property type="entry name" value="SIS_dom"/>
</dbReference>
<dbReference type="PANTHER" id="PTHR43443">
    <property type="entry name" value="3-HEXULOSE-6-PHOSPHATE ISOMERASE"/>
    <property type="match status" value="1"/>
</dbReference>
<proteinExistence type="inferred from homology"/>
<dbReference type="EMBL" id="CP019640">
    <property type="protein sequence ID" value="AQQ52029.1"/>
    <property type="molecule type" value="Genomic_DNA"/>
</dbReference>
<evidence type="ECO:0000259" key="2">
    <source>
        <dbReference type="PROSITE" id="PS51464"/>
    </source>
</evidence>
<protein>
    <submittedName>
        <fullName evidence="3">6-phospho 3-hexuloisomerase</fullName>
    </submittedName>
</protein>
<dbReference type="RefSeq" id="WP_077587901.1">
    <property type="nucleotide sequence ID" value="NZ_CP019640.1"/>
</dbReference>
<dbReference type="Proteomes" id="UP000188184">
    <property type="component" value="Chromosome"/>
</dbReference>
<dbReference type="Gene3D" id="3.40.50.10490">
    <property type="entry name" value="Glucose-6-phosphate isomerase like protein, domain 1"/>
    <property type="match status" value="1"/>
</dbReference>
<evidence type="ECO:0000313" key="3">
    <source>
        <dbReference type="EMBL" id="AQQ52029.1"/>
    </source>
</evidence>
<dbReference type="OrthoDB" id="9797832at2"/>
<dbReference type="GO" id="GO:0097367">
    <property type="term" value="F:carbohydrate derivative binding"/>
    <property type="evidence" value="ECO:0007669"/>
    <property type="project" value="InterPro"/>
</dbReference>
<dbReference type="PROSITE" id="PS51464">
    <property type="entry name" value="SIS"/>
    <property type="match status" value="1"/>
</dbReference>
<evidence type="ECO:0000256" key="1">
    <source>
        <dbReference type="ARBA" id="ARBA00009235"/>
    </source>
</evidence>
<accession>A0A1Q2KV15</accession>
<feature type="domain" description="SIS" evidence="2">
    <location>
        <begin position="29"/>
        <end position="171"/>
    </location>
</feature>
<dbReference type="GO" id="GO:0016853">
    <property type="term" value="F:isomerase activity"/>
    <property type="evidence" value="ECO:0007669"/>
    <property type="project" value="UniProtKB-KW"/>
</dbReference>
<keyword evidence="4" id="KW-1185">Reference proteome</keyword>
<sequence>MQTIAYTNEILSELTRTLKQVDEQETEQLTEAVWNAGKVFVAGGGRSGFMAKAFVMRLMHIGLNPYVVGETVTPNLEPGDLFIIGSGSGETKSLVMMTEKAKDIGATIAAVTTNPGSSIGQLADIHVNVPAQAKGENTSGKSVQPMGSLFEQALLLIYDAVVMRLMEKKETSSGTMYGRHANLE</sequence>
<reference evidence="3 4" key="1">
    <citation type="submission" date="2017-02" db="EMBL/GenBank/DDBJ databases">
        <title>The complete genomic sequence of a novel cold adapted crude oil-degrading bacterium Planococcus qaidamina Y42.</title>
        <authorList>
            <person name="Yang R."/>
        </authorList>
    </citation>
    <scope>NUCLEOTIDE SEQUENCE [LARGE SCALE GENOMIC DNA]</scope>
    <source>
        <strain evidence="3 4">Y42</strain>
    </source>
</reference>
<dbReference type="NCBIfam" id="TIGR03127">
    <property type="entry name" value="RuMP_HxlB"/>
    <property type="match status" value="1"/>
</dbReference>
<evidence type="ECO:0000313" key="4">
    <source>
        <dbReference type="Proteomes" id="UP000188184"/>
    </source>
</evidence>
<dbReference type="KEGG" id="pmar:B0X71_02095"/>
<dbReference type="InterPro" id="IPR017552">
    <property type="entry name" value="PHI/rmpB"/>
</dbReference>
<dbReference type="CDD" id="cd05005">
    <property type="entry name" value="SIS_PHI"/>
    <property type="match status" value="1"/>
</dbReference>
<dbReference type="AlphaFoldDB" id="A0A1Q2KV15"/>